<comment type="subcellular location">
    <subcellularLocation>
        <location evidence="1">Cell envelope</location>
    </subcellularLocation>
</comment>
<gene>
    <name evidence="7" type="ORF">FQP86_15635</name>
</gene>
<evidence type="ECO:0000313" key="8">
    <source>
        <dbReference type="Proteomes" id="UP000319941"/>
    </source>
</evidence>
<evidence type="ECO:0000256" key="1">
    <source>
        <dbReference type="ARBA" id="ARBA00004196"/>
    </source>
</evidence>
<evidence type="ECO:0000256" key="4">
    <source>
        <dbReference type="RuleBase" id="RU003744"/>
    </source>
</evidence>
<dbReference type="SMART" id="SM00062">
    <property type="entry name" value="PBPb"/>
    <property type="match status" value="1"/>
</dbReference>
<feature type="domain" description="Solute-binding protein family 3/N-terminal" evidence="6">
    <location>
        <begin position="34"/>
        <end position="267"/>
    </location>
</feature>
<evidence type="ECO:0000256" key="3">
    <source>
        <dbReference type="ARBA" id="ARBA00022729"/>
    </source>
</evidence>
<protein>
    <submittedName>
        <fullName evidence="7">Transporter substrate-binding domain-containing protein</fullName>
    </submittedName>
</protein>
<dbReference type="PANTHER" id="PTHR35936:SF13">
    <property type="entry name" value="HISTIDINE-BINDING PERIPLASMIC PROTEIN"/>
    <property type="match status" value="1"/>
</dbReference>
<keyword evidence="3 5" id="KW-0732">Signal</keyword>
<evidence type="ECO:0000256" key="2">
    <source>
        <dbReference type="ARBA" id="ARBA00010333"/>
    </source>
</evidence>
<dbReference type="GO" id="GO:0030313">
    <property type="term" value="C:cell envelope"/>
    <property type="evidence" value="ECO:0007669"/>
    <property type="project" value="UniProtKB-SubCell"/>
</dbReference>
<comment type="similarity">
    <text evidence="2 4">Belongs to the bacterial solute-binding protein 3 family.</text>
</comment>
<dbReference type="EMBL" id="VNFH01000012">
    <property type="protein sequence ID" value="TVU67802.1"/>
    <property type="molecule type" value="Genomic_DNA"/>
</dbReference>
<accession>A0A558HF83</accession>
<dbReference type="Gene3D" id="3.40.190.10">
    <property type="entry name" value="Periplasmic binding protein-like II"/>
    <property type="match status" value="2"/>
</dbReference>
<feature type="signal peptide" evidence="5">
    <location>
        <begin position="1"/>
        <end position="28"/>
    </location>
</feature>
<proteinExistence type="inferred from homology"/>
<dbReference type="PROSITE" id="PS01039">
    <property type="entry name" value="SBP_BACTERIAL_3"/>
    <property type="match status" value="1"/>
</dbReference>
<dbReference type="OrthoDB" id="9768183at2"/>
<feature type="chain" id="PRO_5021793650" evidence="5">
    <location>
        <begin position="29"/>
        <end position="274"/>
    </location>
</feature>
<dbReference type="PANTHER" id="PTHR35936">
    <property type="entry name" value="MEMBRANE-BOUND LYTIC MUREIN TRANSGLYCOSYLASE F"/>
    <property type="match status" value="1"/>
</dbReference>
<dbReference type="AlphaFoldDB" id="A0A558HF83"/>
<dbReference type="STRING" id="553385.GCA_000591415_03320"/>
<dbReference type="InterPro" id="IPR001638">
    <property type="entry name" value="Solute-binding_3/MltF_N"/>
</dbReference>
<comment type="caution">
    <text evidence="7">The sequence shown here is derived from an EMBL/GenBank/DDBJ whole genome shotgun (WGS) entry which is preliminary data.</text>
</comment>
<evidence type="ECO:0000256" key="5">
    <source>
        <dbReference type="SAM" id="SignalP"/>
    </source>
</evidence>
<dbReference type="RefSeq" id="WP_088742732.1">
    <property type="nucleotide sequence ID" value="NZ_CAWOWR010000024.1"/>
</dbReference>
<sequence length="274" mass="29954">MKKYVTRSLMGITLGLSTLAMTATSVQAADVPDPLRLGIDMPYAPFGYKLPSGELTGFEIELGNALCKQLATHCQWVEQDFDGIVPGLLARKYDVIMSALTINPERERQVLFSAPYFTPPSGWFVKADSPLAKVTGALDSEALKGKVIGVQRGNLQDHYVTDLYGQVAEVRRYTKLDDLVLDMDSGRVDAAFLDQPVGQDTLVNANDGNFVNTGTAISEPKKYFGDGFGIAMKQRDRALKKSIDSALEQLKADGTLKRLNAKYFAAEKTTTTSQ</sequence>
<reference evidence="7 8" key="1">
    <citation type="submission" date="2019-07" db="EMBL/GenBank/DDBJ databases">
        <title>Diversity of Bacteria from Kongsfjorden, Arctic.</title>
        <authorList>
            <person name="Yu Y."/>
        </authorList>
    </citation>
    <scope>NUCLEOTIDE SEQUENCE [LARGE SCALE GENOMIC DNA]</scope>
    <source>
        <strain evidence="7 8">SM1923</strain>
    </source>
</reference>
<dbReference type="InterPro" id="IPR018313">
    <property type="entry name" value="SBP_3_CS"/>
</dbReference>
<organism evidence="7 8">
    <name type="scientific">Cobetia crustatorum</name>
    <dbReference type="NCBI Taxonomy" id="553385"/>
    <lineage>
        <taxon>Bacteria</taxon>
        <taxon>Pseudomonadati</taxon>
        <taxon>Pseudomonadota</taxon>
        <taxon>Gammaproteobacteria</taxon>
        <taxon>Oceanospirillales</taxon>
        <taxon>Halomonadaceae</taxon>
        <taxon>Cobetia</taxon>
    </lineage>
</organism>
<dbReference type="Proteomes" id="UP000319941">
    <property type="component" value="Unassembled WGS sequence"/>
</dbReference>
<evidence type="ECO:0000313" key="7">
    <source>
        <dbReference type="EMBL" id="TVU67802.1"/>
    </source>
</evidence>
<evidence type="ECO:0000259" key="6">
    <source>
        <dbReference type="SMART" id="SM00062"/>
    </source>
</evidence>
<name>A0A558HF83_9GAMM</name>
<dbReference type="Pfam" id="PF00497">
    <property type="entry name" value="SBP_bac_3"/>
    <property type="match status" value="1"/>
</dbReference>
<keyword evidence="8" id="KW-1185">Reference proteome</keyword>
<dbReference type="SUPFAM" id="SSF53850">
    <property type="entry name" value="Periplasmic binding protein-like II"/>
    <property type="match status" value="1"/>
</dbReference>